<organism evidence="21 22">
    <name type="scientific">Cryptosporidium meleagridis</name>
    <dbReference type="NCBI Taxonomy" id="93969"/>
    <lineage>
        <taxon>Eukaryota</taxon>
        <taxon>Sar</taxon>
        <taxon>Alveolata</taxon>
        <taxon>Apicomplexa</taxon>
        <taxon>Conoidasida</taxon>
        <taxon>Coccidia</taxon>
        <taxon>Eucoccidiorida</taxon>
        <taxon>Eimeriorina</taxon>
        <taxon>Cryptosporidiidae</taxon>
        <taxon>Cryptosporidium</taxon>
    </lineage>
</organism>
<dbReference type="Pfam" id="PF13246">
    <property type="entry name" value="Cation_ATPase"/>
    <property type="match status" value="1"/>
</dbReference>
<evidence type="ECO:0000313" key="22">
    <source>
        <dbReference type="Proteomes" id="UP000236928"/>
    </source>
</evidence>
<dbReference type="GO" id="GO:0016887">
    <property type="term" value="F:ATP hydrolysis activity"/>
    <property type="evidence" value="ECO:0007669"/>
    <property type="project" value="InterPro"/>
</dbReference>
<feature type="binding site" evidence="14">
    <location>
        <position position="865"/>
    </location>
    <ligand>
        <name>ATP</name>
        <dbReference type="ChEBI" id="CHEBI:30616"/>
    </ligand>
</feature>
<evidence type="ECO:0000259" key="18">
    <source>
        <dbReference type="Pfam" id="PF00122"/>
    </source>
</evidence>
<dbReference type="PANTHER" id="PTHR24092:SF150">
    <property type="entry name" value="PHOSPHOLIPID-TRANSPORTING ATPASE"/>
    <property type="match status" value="1"/>
</dbReference>
<dbReference type="Gene3D" id="3.40.50.1000">
    <property type="entry name" value="HAD superfamily/HAD-like"/>
    <property type="match status" value="2"/>
</dbReference>
<comment type="subcellular location">
    <subcellularLocation>
        <location evidence="2">Endomembrane system</location>
    </subcellularLocation>
    <subcellularLocation>
        <location evidence="1 16">Membrane</location>
        <topology evidence="1 16">Multi-pass membrane protein</topology>
    </subcellularLocation>
</comment>
<dbReference type="SFLD" id="SFLDS00003">
    <property type="entry name" value="Haloacid_Dehalogenase"/>
    <property type="match status" value="1"/>
</dbReference>
<dbReference type="Pfam" id="PF16212">
    <property type="entry name" value="PhoLip_ATPase_C"/>
    <property type="match status" value="1"/>
</dbReference>
<dbReference type="Gene3D" id="1.20.1110.10">
    <property type="entry name" value="Calcium-transporting ATPase, transmembrane domain"/>
    <property type="match status" value="1"/>
</dbReference>
<feature type="binding site" evidence="14">
    <location>
        <position position="1027"/>
    </location>
    <ligand>
        <name>ATP</name>
        <dbReference type="ChEBI" id="CHEBI:30616"/>
    </ligand>
</feature>
<evidence type="ECO:0000259" key="20">
    <source>
        <dbReference type="Pfam" id="PF16212"/>
    </source>
</evidence>
<evidence type="ECO:0000256" key="15">
    <source>
        <dbReference type="PIRSR" id="PIRSR606539-3"/>
    </source>
</evidence>
<evidence type="ECO:0000256" key="1">
    <source>
        <dbReference type="ARBA" id="ARBA00004141"/>
    </source>
</evidence>
<dbReference type="InterPro" id="IPR023298">
    <property type="entry name" value="ATPase_P-typ_TM_dom_sf"/>
</dbReference>
<dbReference type="Pfam" id="PF16209">
    <property type="entry name" value="PhoLip_ATPase_N"/>
    <property type="match status" value="1"/>
</dbReference>
<dbReference type="InterPro" id="IPR032630">
    <property type="entry name" value="P_typ_ATPase_c"/>
</dbReference>
<gene>
    <name evidence="21" type="ORF">CmeUKMEL1_04475</name>
</gene>
<feature type="region of interest" description="Disordered" evidence="17">
    <location>
        <begin position="632"/>
        <end position="653"/>
    </location>
</feature>
<dbReference type="InterPro" id="IPR001757">
    <property type="entry name" value="P_typ_ATPase"/>
</dbReference>
<feature type="transmembrane region" description="Helical" evidence="16">
    <location>
        <begin position="1198"/>
        <end position="1219"/>
    </location>
</feature>
<feature type="domain" description="P-type ATPase A" evidence="18">
    <location>
        <begin position="193"/>
        <end position="246"/>
    </location>
</feature>
<evidence type="ECO:0000256" key="12">
    <source>
        <dbReference type="ARBA" id="ARBA00034036"/>
    </source>
</evidence>
<dbReference type="GO" id="GO:0005524">
    <property type="term" value="F:ATP binding"/>
    <property type="evidence" value="ECO:0007669"/>
    <property type="project" value="UniProtKB-UniRule"/>
</dbReference>
<dbReference type="SFLD" id="SFLDG00002">
    <property type="entry name" value="C1.7:_P-type_atpase_like"/>
    <property type="match status" value="1"/>
</dbReference>
<comment type="similarity">
    <text evidence="3 16">Belongs to the cation transport ATPase (P-type) (TC 3.A.3) family. Type IV subfamily.</text>
</comment>
<evidence type="ECO:0000256" key="7">
    <source>
        <dbReference type="ARBA" id="ARBA00022840"/>
    </source>
</evidence>
<keyword evidence="11 16" id="KW-0472">Membrane</keyword>
<evidence type="ECO:0000256" key="5">
    <source>
        <dbReference type="ARBA" id="ARBA00022723"/>
    </source>
</evidence>
<dbReference type="InterPro" id="IPR008250">
    <property type="entry name" value="ATPase_P-typ_transduc_dom_A_sf"/>
</dbReference>
<feature type="domain" description="P-type ATPase N-terminal" evidence="19">
    <location>
        <begin position="40"/>
        <end position="96"/>
    </location>
</feature>
<feature type="binding site" evidence="14">
    <location>
        <position position="665"/>
    </location>
    <ligand>
        <name>ATP</name>
        <dbReference type="ChEBI" id="CHEBI:30616"/>
    </ligand>
</feature>
<feature type="binding site" evidence="15">
    <location>
        <position position="1028"/>
    </location>
    <ligand>
        <name>Mg(2+)</name>
        <dbReference type="ChEBI" id="CHEBI:18420"/>
    </ligand>
</feature>
<keyword evidence="10 16" id="KW-1133">Transmembrane helix</keyword>
<dbReference type="VEuPathDB" id="CryptoDB:CmeUKMEL1_04475"/>
<dbReference type="GO" id="GO:0000287">
    <property type="term" value="F:magnesium ion binding"/>
    <property type="evidence" value="ECO:0007669"/>
    <property type="project" value="UniProtKB-UniRule"/>
</dbReference>
<keyword evidence="5 15" id="KW-0479">Metal-binding</keyword>
<dbReference type="Pfam" id="PF00122">
    <property type="entry name" value="E1-E2_ATPase"/>
    <property type="match status" value="1"/>
</dbReference>
<evidence type="ECO:0000256" key="9">
    <source>
        <dbReference type="ARBA" id="ARBA00022967"/>
    </source>
</evidence>
<feature type="binding site" evidence="14">
    <location>
        <position position="708"/>
    </location>
    <ligand>
        <name>ATP</name>
        <dbReference type="ChEBI" id="CHEBI:30616"/>
    </ligand>
</feature>
<feature type="binding site" evidence="15">
    <location>
        <position position="491"/>
    </location>
    <ligand>
        <name>Mg(2+)</name>
        <dbReference type="ChEBI" id="CHEBI:18420"/>
    </ligand>
</feature>
<evidence type="ECO:0000256" key="3">
    <source>
        <dbReference type="ARBA" id="ARBA00008109"/>
    </source>
</evidence>
<dbReference type="InterPro" id="IPR059000">
    <property type="entry name" value="ATPase_P-type_domA"/>
</dbReference>
<keyword evidence="7 14" id="KW-0067">ATP-binding</keyword>
<keyword evidence="6 14" id="KW-0547">Nucleotide-binding</keyword>
<evidence type="ECO:0000256" key="11">
    <source>
        <dbReference type="ARBA" id="ARBA00023136"/>
    </source>
</evidence>
<dbReference type="PRINTS" id="PR00119">
    <property type="entry name" value="CATATPASE"/>
</dbReference>
<dbReference type="InterPro" id="IPR023214">
    <property type="entry name" value="HAD_sf"/>
</dbReference>
<feature type="transmembrane region" description="Helical" evidence="16">
    <location>
        <begin position="1267"/>
        <end position="1287"/>
    </location>
</feature>
<dbReference type="PANTHER" id="PTHR24092">
    <property type="entry name" value="PROBABLE PHOSPHOLIPID-TRANSPORTING ATPASE"/>
    <property type="match status" value="1"/>
</dbReference>
<keyword evidence="9 16" id="KW-1278">Translocase</keyword>
<dbReference type="SUPFAM" id="SSF81660">
    <property type="entry name" value="Metal cation-transporting ATPase, ATP-binding domain N"/>
    <property type="match status" value="1"/>
</dbReference>
<comment type="caution">
    <text evidence="21">The sequence shown here is derived from an EMBL/GenBank/DDBJ whole genome shotgun (WGS) entry which is preliminary data.</text>
</comment>
<dbReference type="SUPFAM" id="SSF81653">
    <property type="entry name" value="Calcium ATPase, transduction domain A"/>
    <property type="match status" value="1"/>
</dbReference>
<keyword evidence="22" id="KW-1185">Reference proteome</keyword>
<feature type="domain" description="P-type ATPase C-terminal" evidence="20">
    <location>
        <begin position="1052"/>
        <end position="1293"/>
    </location>
</feature>
<feature type="transmembrane region" description="Helical" evidence="16">
    <location>
        <begin position="72"/>
        <end position="88"/>
    </location>
</feature>
<feature type="binding site" evidence="14">
    <location>
        <position position="493"/>
    </location>
    <ligand>
        <name>ATP</name>
        <dbReference type="ChEBI" id="CHEBI:30616"/>
    </ligand>
</feature>
<keyword evidence="8 15" id="KW-0460">Magnesium</keyword>
<dbReference type="GO" id="GO:0045332">
    <property type="term" value="P:phospholipid translocation"/>
    <property type="evidence" value="ECO:0007669"/>
    <property type="project" value="TreeGrafter"/>
</dbReference>
<feature type="active site" description="4-aspartylphosphate intermediate" evidence="13">
    <location>
        <position position="491"/>
    </location>
</feature>
<feature type="binding site" evidence="14">
    <location>
        <position position="864"/>
    </location>
    <ligand>
        <name>ATP</name>
        <dbReference type="ChEBI" id="CHEBI:30616"/>
    </ligand>
</feature>
<feature type="transmembrane region" description="Helical" evidence="16">
    <location>
        <begin position="1226"/>
        <end position="1252"/>
    </location>
</feature>
<feature type="transmembrane region" description="Helical" evidence="16">
    <location>
        <begin position="429"/>
        <end position="448"/>
    </location>
</feature>
<dbReference type="GO" id="GO:0005886">
    <property type="term" value="C:plasma membrane"/>
    <property type="evidence" value="ECO:0007669"/>
    <property type="project" value="TreeGrafter"/>
</dbReference>
<sequence>MIFCLEKYHKSEINEYILKAWNMFVLGKASKRFSVVKERQVRNFSGNFIRTSRYTVLNFIPKYLFEQFCRPVNFYFLVISLLQIFPSISSTNGIPTLALPLVFVLFVGAVKDGWEDLNRHQNDRIENEREVIVIKRFPFINYIHGRTLACDLEEAEKPKNKNPSLKHVISFKNENDGQSNKNHSWFLGIEGSERSSSSELKVGDIVLLRNHETIPADIVLLSASSENGDVFIDTSSLDGESNLKRRFSHKESTKMLGNNIHDVIKRARYLEGLIECSPPGKDLHNFDGTAIIRLPPISEGLVTQGNTITQFPINLDNIVLRGCILRSTEWAIGCIVYAGHESKIQMNSLKPTKKMSNVDKFTNKMVLVVLVILFCLCMTGSLLTYKYIFDGVFDNLDYLGVSEVNEISYRATGQAIPISFVPVVRFCTWIVLLANIIPIALVVSMKIVKAIQGQFISRDKAMYDAVNKTYAVARNSDLNEDLGQVRYIFSDKTGTLTRNIMEFKSLSVGGVHYGSTETSHSKEDNLIREIDIPQVNIKDENIFLDIKSRNSQSVKIGNLLIGIAVNNSIVIENQSEMFSMLYNSGRIEPDILPENSSPSTYLTGLNSDIALNPDNKLKSRLGSNFMTSIKSISNQSSKSASNNNSNTRKKPKSNFPLYSAQFPDEAALCYGAQYLGVSLICLNPKTKHLILDVFGELMDVEILAKIPFTSDRKRSSTVVRIKRLNSELVMKDLGIMSELYRERIMVFSKGADSAMIPLLRQSNIEEFQKDLEIGNKMANQALRVLCITEKEISEDEFAEWNQNYQLAVNNVENRESSLQEVASLIEKDLLLQGVTGVEDRLQDEVPETIKCLRDAGIKIWMLTGDKVETAREIAASAGLLSPGDEILELTESTCSNKSEIKKRVLSICKSLGIDLESDKSERFLRKVKASSSNSEKKETNFSILIDGAILAEIFSGSLANNDFVSECKRFEDITSSISSIEKLFVQICCKCRTVVFARFAPSQKGNIVRIVRKHMDEITLAVGDGANDCNMIQTANVGIGIRGLEGNQAFLTADYGITSFKDLKVLLLVHGRLAYRRICKLALYMFYKNLTVGIPVFIYGFFTLWSGTRLYFDYWYQVYNVILSSVPIVVVSVFDFDVTKSESLSKPLLYRLGPENKFLNTKICLIYLLNSAWHIFVVFIIPYILFRVNSTNLFGSNQSIVGAAIYYLVILVVNIKVLLMADHIHYLLGFAVAFSLFSWICTLFVCAASFSIGSDVYTIWIPLYNNVLLWITLISGLSISLWPDYFFKVLSSEWLKVDDK</sequence>
<keyword evidence="4 16" id="KW-0812">Transmembrane</keyword>
<dbReference type="InterPro" id="IPR032631">
    <property type="entry name" value="P-type_ATPase_N"/>
</dbReference>
<evidence type="ECO:0000259" key="19">
    <source>
        <dbReference type="Pfam" id="PF16209"/>
    </source>
</evidence>
<dbReference type="SUPFAM" id="SSF81665">
    <property type="entry name" value="Calcium ATPase, transmembrane domain M"/>
    <property type="match status" value="1"/>
</dbReference>
<keyword evidence="21" id="KW-0378">Hydrolase</keyword>
<comment type="catalytic activity">
    <reaction evidence="12 16">
        <text>ATP + H2O + phospholipidSide 1 = ADP + phosphate + phospholipidSide 2.</text>
        <dbReference type="EC" id="7.6.2.1"/>
    </reaction>
</comment>
<feature type="binding site" evidence="14">
    <location>
        <position position="492"/>
    </location>
    <ligand>
        <name>ATP</name>
        <dbReference type="ChEBI" id="CHEBI:30616"/>
    </ligand>
</feature>
<evidence type="ECO:0000256" key="17">
    <source>
        <dbReference type="SAM" id="MobiDB-lite"/>
    </source>
</evidence>
<feature type="transmembrane region" description="Helical" evidence="16">
    <location>
        <begin position="94"/>
        <end position="114"/>
    </location>
</feature>
<feature type="transmembrane region" description="Helical" evidence="16">
    <location>
        <begin position="1114"/>
        <end position="1136"/>
    </location>
</feature>
<evidence type="ECO:0000256" key="8">
    <source>
        <dbReference type="ARBA" id="ARBA00022842"/>
    </source>
</evidence>
<feature type="compositionally biased region" description="Low complexity" evidence="17">
    <location>
        <begin position="632"/>
        <end position="646"/>
    </location>
</feature>
<dbReference type="PROSITE" id="PS00154">
    <property type="entry name" value="ATPASE_E1_E2"/>
    <property type="match status" value="1"/>
</dbReference>
<dbReference type="Proteomes" id="UP000236928">
    <property type="component" value="Unassembled WGS sequence"/>
</dbReference>
<evidence type="ECO:0000256" key="13">
    <source>
        <dbReference type="PIRSR" id="PIRSR606539-1"/>
    </source>
</evidence>
<evidence type="ECO:0000256" key="6">
    <source>
        <dbReference type="ARBA" id="ARBA00022741"/>
    </source>
</evidence>
<dbReference type="NCBIfam" id="TIGR01652">
    <property type="entry name" value="ATPase-Plipid"/>
    <property type="match status" value="1"/>
</dbReference>
<evidence type="ECO:0000256" key="16">
    <source>
        <dbReference type="RuleBase" id="RU362033"/>
    </source>
</evidence>
<proteinExistence type="inferred from homology"/>
<dbReference type="NCBIfam" id="TIGR01494">
    <property type="entry name" value="ATPase_P-type"/>
    <property type="match status" value="1"/>
</dbReference>
<dbReference type="GO" id="GO:0140326">
    <property type="term" value="F:ATPase-coupled intramembrane lipid transporter activity"/>
    <property type="evidence" value="ECO:0007669"/>
    <property type="project" value="UniProtKB-EC"/>
</dbReference>
<dbReference type="SFLD" id="SFLDF00027">
    <property type="entry name" value="p-type_atpase"/>
    <property type="match status" value="1"/>
</dbReference>
<evidence type="ECO:0000313" key="21">
    <source>
        <dbReference type="EMBL" id="POM82854.1"/>
    </source>
</evidence>
<dbReference type="OrthoDB" id="377733at2759"/>
<feature type="transmembrane region" description="Helical" evidence="16">
    <location>
        <begin position="365"/>
        <end position="388"/>
    </location>
</feature>
<dbReference type="SUPFAM" id="SSF56784">
    <property type="entry name" value="HAD-like"/>
    <property type="match status" value="1"/>
</dbReference>
<name>A0A2P4YYI4_9CRYT</name>
<accession>A0A2P4YYI4</accession>
<feature type="transmembrane region" description="Helical" evidence="16">
    <location>
        <begin position="1081"/>
        <end position="1102"/>
    </location>
</feature>
<feature type="binding site" evidence="14">
    <location>
        <position position="863"/>
    </location>
    <ligand>
        <name>ATP</name>
        <dbReference type="ChEBI" id="CHEBI:30616"/>
    </ligand>
</feature>
<feature type="binding site" evidence="14">
    <location>
        <position position="1028"/>
    </location>
    <ligand>
        <name>ATP</name>
        <dbReference type="ChEBI" id="CHEBI:30616"/>
    </ligand>
</feature>
<dbReference type="InterPro" id="IPR018303">
    <property type="entry name" value="ATPase_P-typ_P_site"/>
</dbReference>
<feature type="binding site" evidence="14">
    <location>
        <position position="998"/>
    </location>
    <ligand>
        <name>ATP</name>
        <dbReference type="ChEBI" id="CHEBI:30616"/>
    </ligand>
</feature>
<feature type="binding site" evidence="15">
    <location>
        <position position="1024"/>
    </location>
    <ligand>
        <name>Mg(2+)</name>
        <dbReference type="ChEBI" id="CHEBI:18420"/>
    </ligand>
</feature>
<feature type="binding site" evidence="14">
    <location>
        <position position="491"/>
    </location>
    <ligand>
        <name>ATP</name>
        <dbReference type="ChEBI" id="CHEBI:30616"/>
    </ligand>
</feature>
<dbReference type="Gene3D" id="2.70.150.10">
    <property type="entry name" value="Calcium-transporting ATPase, cytoplasmic transduction domain A"/>
    <property type="match status" value="1"/>
</dbReference>
<evidence type="ECO:0000256" key="10">
    <source>
        <dbReference type="ARBA" id="ARBA00022989"/>
    </source>
</evidence>
<protein>
    <recommendedName>
        <fullName evidence="16">Phospholipid-transporting ATPase</fullName>
        <ecNumber evidence="16">7.6.2.1</ecNumber>
    </recommendedName>
</protein>
<dbReference type="EC" id="7.6.2.1" evidence="16"/>
<evidence type="ECO:0000256" key="4">
    <source>
        <dbReference type="ARBA" id="ARBA00022692"/>
    </source>
</evidence>
<feature type="binding site" evidence="14">
    <location>
        <position position="749"/>
    </location>
    <ligand>
        <name>ATP</name>
        <dbReference type="ChEBI" id="CHEBI:30616"/>
    </ligand>
</feature>
<dbReference type="InterPro" id="IPR006539">
    <property type="entry name" value="P-type_ATPase_IV"/>
</dbReference>
<dbReference type="InterPro" id="IPR023299">
    <property type="entry name" value="ATPase_P-typ_cyto_dom_N"/>
</dbReference>
<comment type="cofactor">
    <cofactor evidence="15">
        <name>Mg(2+)</name>
        <dbReference type="ChEBI" id="CHEBI:18420"/>
    </cofactor>
</comment>
<reference evidence="21 22" key="1">
    <citation type="submission" date="2014-04" db="EMBL/GenBank/DDBJ databases">
        <title>Comparative Genomics of Cryptosporidium Species.</title>
        <authorList>
            <person name="Silva J.C."/>
            <person name="Su Q."/>
            <person name="Chalmers R."/>
            <person name="Chibucos M.C."/>
            <person name="Elwin K."/>
            <person name="Godinez A."/>
            <person name="Guo F."/>
            <person name="Huynh K."/>
            <person name="Orvis J."/>
            <person name="Ott S."/>
            <person name="Sadzewicz L."/>
            <person name="Sengamalay N."/>
            <person name="Shetty A."/>
            <person name="Sun M."/>
            <person name="Tallon L."/>
            <person name="Xiao L."/>
            <person name="Zhang H."/>
            <person name="Fraser C.M."/>
            <person name="Zhu G."/>
            <person name="Kissinger J."/>
            <person name="Widmer G."/>
        </authorList>
    </citation>
    <scope>NUCLEOTIDE SEQUENCE [LARGE SCALE GENOMIC DNA]</scope>
    <source>
        <strain evidence="21 22">UKMEL1</strain>
    </source>
</reference>
<feature type="binding site" evidence="14">
    <location>
        <position position="783"/>
    </location>
    <ligand>
        <name>ATP</name>
        <dbReference type="ChEBI" id="CHEBI:30616"/>
    </ligand>
</feature>
<dbReference type="EMBL" id="JIBK01000006">
    <property type="protein sequence ID" value="POM82854.1"/>
    <property type="molecule type" value="Genomic_DNA"/>
</dbReference>
<dbReference type="Gene3D" id="3.40.1110.10">
    <property type="entry name" value="Calcium-transporting ATPase, cytoplasmic domain N"/>
    <property type="match status" value="2"/>
</dbReference>
<feature type="binding site" evidence="14">
    <location>
        <position position="1004"/>
    </location>
    <ligand>
        <name>ATP</name>
        <dbReference type="ChEBI" id="CHEBI:30616"/>
    </ligand>
</feature>
<dbReference type="InterPro" id="IPR036412">
    <property type="entry name" value="HAD-like_sf"/>
</dbReference>
<feature type="transmembrane region" description="Helical" evidence="16">
    <location>
        <begin position="1165"/>
        <end position="1186"/>
    </location>
</feature>
<feature type="binding site" evidence="15">
    <location>
        <position position="493"/>
    </location>
    <ligand>
        <name>Mg(2+)</name>
        <dbReference type="ChEBI" id="CHEBI:18420"/>
    </ligand>
</feature>
<dbReference type="InterPro" id="IPR044492">
    <property type="entry name" value="P_typ_ATPase_HD_dom"/>
</dbReference>
<evidence type="ECO:0000256" key="2">
    <source>
        <dbReference type="ARBA" id="ARBA00004308"/>
    </source>
</evidence>
<evidence type="ECO:0000256" key="14">
    <source>
        <dbReference type="PIRSR" id="PIRSR606539-2"/>
    </source>
</evidence>